<organism evidence="1">
    <name type="scientific">marine sediment metagenome</name>
    <dbReference type="NCBI Taxonomy" id="412755"/>
    <lineage>
        <taxon>unclassified sequences</taxon>
        <taxon>metagenomes</taxon>
        <taxon>ecological metagenomes</taxon>
    </lineage>
</organism>
<accession>X1IIZ1</accession>
<name>X1IIZ1_9ZZZZ</name>
<gene>
    <name evidence="1" type="ORF">S03H2_66639</name>
</gene>
<dbReference type="AlphaFoldDB" id="X1IIZ1"/>
<comment type="caution">
    <text evidence="1">The sequence shown here is derived from an EMBL/GenBank/DDBJ whole genome shotgun (WGS) entry which is preliminary data.</text>
</comment>
<feature type="non-terminal residue" evidence="1">
    <location>
        <position position="1"/>
    </location>
</feature>
<sequence length="74" mass="8720">RSFNYIRERLGLEEGEELLLDSSFDYSRQVLLYIPSHMPDPWRQATLFSLRATEKIKKLLANDFTQISFRLLAA</sequence>
<dbReference type="EMBL" id="BARU01043537">
    <property type="protein sequence ID" value="GAH82396.1"/>
    <property type="molecule type" value="Genomic_DNA"/>
</dbReference>
<protein>
    <submittedName>
        <fullName evidence="1">Uncharacterized protein</fullName>
    </submittedName>
</protein>
<evidence type="ECO:0000313" key="1">
    <source>
        <dbReference type="EMBL" id="GAH82396.1"/>
    </source>
</evidence>
<proteinExistence type="predicted"/>
<reference evidence="1" key="1">
    <citation type="journal article" date="2014" name="Front. Microbiol.">
        <title>High frequency of phylogenetically diverse reductive dehalogenase-homologous genes in deep subseafloor sedimentary metagenomes.</title>
        <authorList>
            <person name="Kawai M."/>
            <person name="Futagami T."/>
            <person name="Toyoda A."/>
            <person name="Takaki Y."/>
            <person name="Nishi S."/>
            <person name="Hori S."/>
            <person name="Arai W."/>
            <person name="Tsubouchi T."/>
            <person name="Morono Y."/>
            <person name="Uchiyama I."/>
            <person name="Ito T."/>
            <person name="Fujiyama A."/>
            <person name="Inagaki F."/>
            <person name="Takami H."/>
        </authorList>
    </citation>
    <scope>NUCLEOTIDE SEQUENCE</scope>
    <source>
        <strain evidence="1">Expedition CK06-06</strain>
    </source>
</reference>